<dbReference type="AlphaFoldDB" id="A0A175RWB3"/>
<dbReference type="PIRSF" id="PIRSF031900">
    <property type="entry name" value="UCP031900"/>
    <property type="match status" value="1"/>
</dbReference>
<dbReference type="PATRIC" id="fig|401562.4.peg.4286"/>
<feature type="domain" description="Phytase-like" evidence="2">
    <location>
        <begin position="64"/>
        <end position="313"/>
    </location>
</feature>
<dbReference type="InterPro" id="IPR014567">
    <property type="entry name" value="UCP031900"/>
</dbReference>
<evidence type="ECO:0000313" key="3">
    <source>
        <dbReference type="EMBL" id="KTR08020.1"/>
    </source>
</evidence>
<dbReference type="InterPro" id="IPR027372">
    <property type="entry name" value="Phytase-like_dom"/>
</dbReference>
<dbReference type="EMBL" id="LDQA01000007">
    <property type="protein sequence ID" value="KTR08020.1"/>
    <property type="molecule type" value="Genomic_DNA"/>
</dbReference>
<gene>
    <name evidence="3" type="ORF">NS365_02125</name>
</gene>
<feature type="signal peptide" evidence="1">
    <location>
        <begin position="1"/>
        <end position="23"/>
    </location>
</feature>
<name>A0A175RWB3_9HYPH</name>
<dbReference type="SUPFAM" id="SSF50956">
    <property type="entry name" value="Thermostable phytase (3-phytase)"/>
    <property type="match status" value="1"/>
</dbReference>
<keyword evidence="1" id="KW-0732">Signal</keyword>
<keyword evidence="4" id="KW-1185">Reference proteome</keyword>
<organism evidence="3 4">
    <name type="scientific">Aureimonas ureilytica</name>
    <dbReference type="NCBI Taxonomy" id="401562"/>
    <lineage>
        <taxon>Bacteria</taxon>
        <taxon>Pseudomonadati</taxon>
        <taxon>Pseudomonadota</taxon>
        <taxon>Alphaproteobacteria</taxon>
        <taxon>Hyphomicrobiales</taxon>
        <taxon>Aurantimonadaceae</taxon>
        <taxon>Aureimonas</taxon>
    </lineage>
</organism>
<protein>
    <recommendedName>
        <fullName evidence="2">Phytase-like domain-containing protein</fullName>
    </recommendedName>
</protein>
<reference evidence="3 4" key="1">
    <citation type="journal article" date="2016" name="Front. Microbiol.">
        <title>Genomic Resource of Rice Seed Associated Bacteria.</title>
        <authorList>
            <person name="Midha S."/>
            <person name="Bansal K."/>
            <person name="Sharma S."/>
            <person name="Kumar N."/>
            <person name="Patil P.P."/>
            <person name="Chaudhry V."/>
            <person name="Patil P.B."/>
        </authorList>
    </citation>
    <scope>NUCLEOTIDE SEQUENCE [LARGE SCALE GENOMIC DNA]</scope>
    <source>
        <strain evidence="3 4">NS365</strain>
    </source>
</reference>
<feature type="chain" id="PRO_5008042231" description="Phytase-like domain-containing protein" evidence="1">
    <location>
        <begin position="24"/>
        <end position="338"/>
    </location>
</feature>
<dbReference type="RefSeq" id="WP_058598633.1">
    <property type="nucleotide sequence ID" value="NZ_LDQA01000007.1"/>
</dbReference>
<dbReference type="Proteomes" id="UP000078529">
    <property type="component" value="Unassembled WGS sequence"/>
</dbReference>
<dbReference type="Pfam" id="PF13449">
    <property type="entry name" value="Phytase-like"/>
    <property type="match status" value="1"/>
</dbReference>
<evidence type="ECO:0000256" key="1">
    <source>
        <dbReference type="SAM" id="SignalP"/>
    </source>
</evidence>
<evidence type="ECO:0000313" key="4">
    <source>
        <dbReference type="Proteomes" id="UP000078529"/>
    </source>
</evidence>
<proteinExistence type="predicted"/>
<accession>A0A175RWB3</accession>
<comment type="caution">
    <text evidence="3">The sequence shown here is derived from an EMBL/GenBank/DDBJ whole genome shotgun (WGS) entry which is preliminary data.</text>
</comment>
<sequence length="338" mass="36502">MSRARRRAACALLALLTLGPAGAEPSETVVTSQPITRFRIGSDETRFGALDYIGGFSYRSSDRRLEGVSSIRLRDGGRRFLAVTDTGYWFRGAIRRDADGKPLGIDSAQIAPILDRSGRPPARKGDADAEGLALDGSRALVSFERDARIERFDADAPGRGGPVAMPISRRELRSNGGLETIAVSPASSPLKGAAIIVAENSIDAEGNLLAAILGLGAKGLFSVRHDKVWSATDGAFLDNGDFLLLERRYEGFGRIGMRIRRIDANAIRPGAMVDGPVIMEADFGNEIDNMEGLDVWTNARGETILAVVSDDNGSFFQRNLYLEFRLRNDASTEASRTP</sequence>
<evidence type="ECO:0000259" key="2">
    <source>
        <dbReference type="Pfam" id="PF13449"/>
    </source>
</evidence>